<dbReference type="CDD" id="cd03443">
    <property type="entry name" value="PaaI_thioesterase"/>
    <property type="match status" value="1"/>
</dbReference>
<accession>A0AB39KPY5</accession>
<keyword evidence="1 3" id="KW-0378">Hydrolase</keyword>
<dbReference type="GO" id="GO:0061522">
    <property type="term" value="F:1,4-dihydroxy-2-naphthoyl-CoA thioesterase activity"/>
    <property type="evidence" value="ECO:0007669"/>
    <property type="project" value="TreeGrafter"/>
</dbReference>
<proteinExistence type="predicted"/>
<protein>
    <submittedName>
        <fullName evidence="3">PaaI family thioesterase</fullName>
        <ecNumber evidence="3">3.1.2.-</ecNumber>
    </submittedName>
</protein>
<dbReference type="Gene3D" id="3.10.129.10">
    <property type="entry name" value="Hotdog Thioesterase"/>
    <property type="match status" value="1"/>
</dbReference>
<dbReference type="InterPro" id="IPR006683">
    <property type="entry name" value="Thioestr_dom"/>
</dbReference>
<dbReference type="InterPro" id="IPR029069">
    <property type="entry name" value="HotDog_dom_sf"/>
</dbReference>
<dbReference type="EC" id="3.1.2.-" evidence="3"/>
<dbReference type="InterPro" id="IPR003736">
    <property type="entry name" value="PAAI_dom"/>
</dbReference>
<dbReference type="EMBL" id="CP158375">
    <property type="protein sequence ID" value="XDO95479.1"/>
    <property type="molecule type" value="Genomic_DNA"/>
</dbReference>
<reference evidence="3" key="1">
    <citation type="submission" date="2024-06" db="EMBL/GenBank/DDBJ databases">
        <title>Caulobacter inopinatus, sp. nov.</title>
        <authorList>
            <person name="Donachie S.P."/>
        </authorList>
    </citation>
    <scope>NUCLEOTIDE SEQUENCE</scope>
    <source>
        <strain evidence="3">73W</strain>
    </source>
</reference>
<sequence length="159" mass="16605">MSDDLERFRNLALGMNKGSPQAAALGLETLSINPSGAVLKAPYREELVGDPETGVIAGGVVTTLLDHACGQAVHAAMATWTSIATLDLRIDYMRPAVAGKAVLARAHCYKLTRSVAFVRAVAYDDDPDDPVAAAQAAFMLDSSAGRKAGANLKPPRGAQ</sequence>
<dbReference type="Pfam" id="PF03061">
    <property type="entry name" value="4HBT"/>
    <property type="match status" value="1"/>
</dbReference>
<dbReference type="PANTHER" id="PTHR43240:SF7">
    <property type="entry name" value="BLR7284 PROTEIN"/>
    <property type="match status" value="1"/>
</dbReference>
<dbReference type="RefSeq" id="WP_369058328.1">
    <property type="nucleotide sequence ID" value="NZ_CP158375.1"/>
</dbReference>
<dbReference type="NCBIfam" id="TIGR00369">
    <property type="entry name" value="unchar_dom_1"/>
    <property type="match status" value="1"/>
</dbReference>
<evidence type="ECO:0000259" key="2">
    <source>
        <dbReference type="Pfam" id="PF03061"/>
    </source>
</evidence>
<feature type="domain" description="Thioesterase" evidence="2">
    <location>
        <begin position="54"/>
        <end position="128"/>
    </location>
</feature>
<dbReference type="SUPFAM" id="SSF54637">
    <property type="entry name" value="Thioesterase/thiol ester dehydrase-isomerase"/>
    <property type="match status" value="1"/>
</dbReference>
<evidence type="ECO:0000313" key="3">
    <source>
        <dbReference type="EMBL" id="XDO95479.1"/>
    </source>
</evidence>
<dbReference type="AlphaFoldDB" id="A0AB39KPY5"/>
<name>A0AB39KPY5_9CAUL</name>
<organism evidence="3">
    <name type="scientific">Caulobacter sp. 73W</name>
    <dbReference type="NCBI Taxonomy" id="3161137"/>
    <lineage>
        <taxon>Bacteria</taxon>
        <taxon>Pseudomonadati</taxon>
        <taxon>Pseudomonadota</taxon>
        <taxon>Alphaproteobacteria</taxon>
        <taxon>Caulobacterales</taxon>
        <taxon>Caulobacteraceae</taxon>
        <taxon>Caulobacter</taxon>
    </lineage>
</organism>
<gene>
    <name evidence="3" type="ORF">ABOZ73_11715</name>
</gene>
<dbReference type="GO" id="GO:0005829">
    <property type="term" value="C:cytosol"/>
    <property type="evidence" value="ECO:0007669"/>
    <property type="project" value="TreeGrafter"/>
</dbReference>
<evidence type="ECO:0000256" key="1">
    <source>
        <dbReference type="ARBA" id="ARBA00022801"/>
    </source>
</evidence>
<dbReference type="PANTHER" id="PTHR43240">
    <property type="entry name" value="1,4-DIHYDROXY-2-NAPHTHOYL-COA THIOESTERASE 1"/>
    <property type="match status" value="1"/>
</dbReference>